<evidence type="ECO:0000256" key="6">
    <source>
        <dbReference type="SAM" id="MobiDB-lite"/>
    </source>
</evidence>
<keyword evidence="2" id="KW-0813">Transport</keyword>
<dbReference type="PANTHER" id="PTHR45649:SF4">
    <property type="entry name" value="TRANSPORTER, PUTATIVE (EUROFUNG)-RELATED"/>
    <property type="match status" value="1"/>
</dbReference>
<dbReference type="Gene3D" id="1.20.1740.10">
    <property type="entry name" value="Amino acid/polyamine transporter I"/>
    <property type="match status" value="1"/>
</dbReference>
<feature type="region of interest" description="Disordered" evidence="6">
    <location>
        <begin position="1"/>
        <end position="30"/>
    </location>
</feature>
<evidence type="ECO:0008006" key="10">
    <source>
        <dbReference type="Google" id="ProtNLM"/>
    </source>
</evidence>
<keyword evidence="9" id="KW-1185">Reference proteome</keyword>
<protein>
    <recommendedName>
        <fullName evidence="10">Amino acid transporter</fullName>
    </recommendedName>
</protein>
<feature type="transmembrane region" description="Helical" evidence="7">
    <location>
        <begin position="241"/>
        <end position="261"/>
    </location>
</feature>
<comment type="caution">
    <text evidence="8">The sequence shown here is derived from an EMBL/GenBank/DDBJ whole genome shotgun (WGS) entry which is preliminary data.</text>
</comment>
<name>A0A8H3J254_9LECA</name>
<reference evidence="8" key="1">
    <citation type="submission" date="2021-03" db="EMBL/GenBank/DDBJ databases">
        <authorList>
            <person name="Tagirdzhanova G."/>
        </authorList>
    </citation>
    <scope>NUCLEOTIDE SEQUENCE</scope>
</reference>
<dbReference type="InterPro" id="IPR002293">
    <property type="entry name" value="AA/rel_permease1"/>
</dbReference>
<proteinExistence type="predicted"/>
<evidence type="ECO:0000256" key="7">
    <source>
        <dbReference type="SAM" id="Phobius"/>
    </source>
</evidence>
<dbReference type="EMBL" id="CAJPDT010000118">
    <property type="protein sequence ID" value="CAF9939355.1"/>
    <property type="molecule type" value="Genomic_DNA"/>
</dbReference>
<keyword evidence="4 7" id="KW-1133">Transmembrane helix</keyword>
<organism evidence="8 9">
    <name type="scientific">Imshaugia aleurites</name>
    <dbReference type="NCBI Taxonomy" id="172621"/>
    <lineage>
        <taxon>Eukaryota</taxon>
        <taxon>Fungi</taxon>
        <taxon>Dikarya</taxon>
        <taxon>Ascomycota</taxon>
        <taxon>Pezizomycotina</taxon>
        <taxon>Lecanoromycetes</taxon>
        <taxon>OSLEUM clade</taxon>
        <taxon>Lecanoromycetidae</taxon>
        <taxon>Lecanorales</taxon>
        <taxon>Lecanorineae</taxon>
        <taxon>Parmeliaceae</taxon>
        <taxon>Imshaugia</taxon>
    </lineage>
</organism>
<sequence length="521" mass="57374">MAARGVSHEKETAYSADVPTSDNTSEEWGQDDLDMARMGKKQEFKRNFSWISSVGFTTNPNATEFVALNNFQMLIDGGTAGMFWSYCWVIVGQFFIVLSLAEMSSMAPTAGGQYHWVSEFASRKHQKILSYISGWLSSLCWQSFVASDSMFAAQLLMALAQIQNPSFVIQNWYTALLSILLVTIVTAFNIWGAKKLALAEMVFVSLHVACFFIVLITIAVTSPKNDAKQVFLTFSDNGGNYPLMGLAVMIGQVPAMWNVLASDAVAHLSEEVKDASLVTPKTMFWSYMLNIPLAFAMLLVFLFAMTDVATATTEVFPLVWVLQNSLSTAGATAITSLMFILIFMIETSCYASTSRQTFAFARDDGLPFSAWMKKVKPNLNVAANACYVTWGYTVVMSLIYLGSTVAFNAIISLGIVALMATYAISIGCVLWRRITIPESLPPTKWSLGRSGVLVNGIGLSYAIFAFFWAFWPIYWDPTPKEMNFAIVIFAGVMLLSAVNYFVSAHSKYAGPVATCKGRQDG</sequence>
<evidence type="ECO:0000256" key="1">
    <source>
        <dbReference type="ARBA" id="ARBA00004141"/>
    </source>
</evidence>
<comment type="subcellular location">
    <subcellularLocation>
        <location evidence="1">Membrane</location>
        <topology evidence="1">Multi-pass membrane protein</topology>
    </subcellularLocation>
</comment>
<feature type="transmembrane region" description="Helical" evidence="7">
    <location>
        <begin position="282"/>
        <end position="305"/>
    </location>
</feature>
<evidence type="ECO:0000313" key="8">
    <source>
        <dbReference type="EMBL" id="CAF9939355.1"/>
    </source>
</evidence>
<feature type="compositionally biased region" description="Basic and acidic residues" evidence="6">
    <location>
        <begin position="1"/>
        <end position="12"/>
    </location>
</feature>
<dbReference type="AlphaFoldDB" id="A0A8H3J254"/>
<gene>
    <name evidence="8" type="ORF">IMSHALPRED_001308</name>
</gene>
<dbReference type="Proteomes" id="UP000664534">
    <property type="component" value="Unassembled WGS sequence"/>
</dbReference>
<accession>A0A8H3J254</accession>
<dbReference type="OrthoDB" id="3257095at2759"/>
<evidence type="ECO:0000256" key="5">
    <source>
        <dbReference type="ARBA" id="ARBA00023136"/>
    </source>
</evidence>
<keyword evidence="5 7" id="KW-0472">Membrane</keyword>
<evidence type="ECO:0000256" key="3">
    <source>
        <dbReference type="ARBA" id="ARBA00022692"/>
    </source>
</evidence>
<feature type="transmembrane region" description="Helical" evidence="7">
    <location>
        <begin position="325"/>
        <end position="345"/>
    </location>
</feature>
<evidence type="ECO:0000256" key="2">
    <source>
        <dbReference type="ARBA" id="ARBA00022448"/>
    </source>
</evidence>
<dbReference type="Pfam" id="PF13520">
    <property type="entry name" value="AA_permease_2"/>
    <property type="match status" value="1"/>
</dbReference>
<dbReference type="PIRSF" id="PIRSF006060">
    <property type="entry name" value="AA_transporter"/>
    <property type="match status" value="1"/>
</dbReference>
<dbReference type="PANTHER" id="PTHR45649">
    <property type="entry name" value="AMINO-ACID PERMEASE BAT1"/>
    <property type="match status" value="1"/>
</dbReference>
<evidence type="ECO:0000313" key="9">
    <source>
        <dbReference type="Proteomes" id="UP000664534"/>
    </source>
</evidence>
<feature type="transmembrane region" description="Helical" evidence="7">
    <location>
        <begin position="198"/>
        <end position="221"/>
    </location>
</feature>
<feature type="transmembrane region" description="Helical" evidence="7">
    <location>
        <begin position="407"/>
        <end position="431"/>
    </location>
</feature>
<feature type="transmembrane region" description="Helical" evidence="7">
    <location>
        <begin position="452"/>
        <end position="471"/>
    </location>
</feature>
<dbReference type="GO" id="GO:0022857">
    <property type="term" value="F:transmembrane transporter activity"/>
    <property type="evidence" value="ECO:0007669"/>
    <property type="project" value="InterPro"/>
</dbReference>
<keyword evidence="3 7" id="KW-0812">Transmembrane</keyword>
<feature type="transmembrane region" description="Helical" evidence="7">
    <location>
        <begin position="83"/>
        <end position="101"/>
    </location>
</feature>
<feature type="transmembrane region" description="Helical" evidence="7">
    <location>
        <begin position="172"/>
        <end position="191"/>
    </location>
</feature>
<evidence type="ECO:0000256" key="4">
    <source>
        <dbReference type="ARBA" id="ARBA00022989"/>
    </source>
</evidence>
<feature type="transmembrane region" description="Helical" evidence="7">
    <location>
        <begin position="483"/>
        <end position="502"/>
    </location>
</feature>
<feature type="transmembrane region" description="Helical" evidence="7">
    <location>
        <begin position="381"/>
        <end position="401"/>
    </location>
</feature>
<dbReference type="GO" id="GO:0016020">
    <property type="term" value="C:membrane"/>
    <property type="evidence" value="ECO:0007669"/>
    <property type="project" value="UniProtKB-SubCell"/>
</dbReference>